<keyword evidence="1" id="KW-0805">Transcription regulation</keyword>
<evidence type="ECO:0000256" key="2">
    <source>
        <dbReference type="ARBA" id="ARBA00023125"/>
    </source>
</evidence>
<evidence type="ECO:0000313" key="5">
    <source>
        <dbReference type="EMBL" id="KPD03414.1"/>
    </source>
</evidence>
<evidence type="ECO:0000256" key="3">
    <source>
        <dbReference type="ARBA" id="ARBA00023163"/>
    </source>
</evidence>
<dbReference type="Gene3D" id="1.10.10.10">
    <property type="entry name" value="Winged helix-like DNA-binding domain superfamily/Winged helix DNA-binding domain"/>
    <property type="match status" value="1"/>
</dbReference>
<dbReference type="GO" id="GO:0003677">
    <property type="term" value="F:DNA binding"/>
    <property type="evidence" value="ECO:0007669"/>
    <property type="project" value="UniProtKB-KW"/>
</dbReference>
<evidence type="ECO:0000256" key="1">
    <source>
        <dbReference type="ARBA" id="ARBA00023015"/>
    </source>
</evidence>
<dbReference type="EMBL" id="LGAA01000010">
    <property type="protein sequence ID" value="KPD03414.1"/>
    <property type="molecule type" value="Genomic_DNA"/>
</dbReference>
<proteinExistence type="predicted"/>
<dbReference type="Proteomes" id="UP000053226">
    <property type="component" value="Unassembled WGS sequence"/>
</dbReference>
<sequence length="218" mass="25183">MDRAPFTPHQRSLIDCCLNTLAHIIPISGAAYYLVDEQWRAEHYVLYGISLQIHQHYLDHFQLLDPLQPANFKNNDQQVIGLYHQAEVHDHAFYRKFMCPNNLCDRVEIFVRQRNKIIAGISVLRNTPFQHHEITRLRAILPIAELATFDILPELRTNLTPKEVEVVQLVREGASNKRIALLLNISLSTVKTHLRNIFAKTKVTSRTELVSSGFIIKQ</sequence>
<dbReference type="InterPro" id="IPR000792">
    <property type="entry name" value="Tscrpt_reg_LuxR_C"/>
</dbReference>
<dbReference type="RefSeq" id="WP_053907605.1">
    <property type="nucleotide sequence ID" value="NZ_CAWMUS010000010.1"/>
</dbReference>
<dbReference type="PROSITE" id="PS00622">
    <property type="entry name" value="HTH_LUXR_1"/>
    <property type="match status" value="1"/>
</dbReference>
<name>A0A0N0Z9B5_9GAMM</name>
<reference evidence="5 6" key="1">
    <citation type="submission" date="2015-07" db="EMBL/GenBank/DDBJ databases">
        <title>ATOL: Assembling a taxonomically balanced genome-scale reconstruction of the evolutionary history of the Enterobacteriaceae.</title>
        <authorList>
            <person name="Plunkett G.III."/>
            <person name="Neeno-Eckwall E.C."/>
            <person name="Glasner J.D."/>
            <person name="Perna N.T."/>
        </authorList>
    </citation>
    <scope>NUCLEOTIDE SEQUENCE [LARGE SCALE GENOMIC DNA]</scope>
    <source>
        <strain evidence="5 6">ATCC 35017</strain>
    </source>
</reference>
<dbReference type="InterPro" id="IPR016032">
    <property type="entry name" value="Sig_transdc_resp-reg_C-effctor"/>
</dbReference>
<protein>
    <submittedName>
        <fullName evidence="5">Putative response regulator</fullName>
    </submittedName>
</protein>
<dbReference type="PANTHER" id="PTHR44688">
    <property type="entry name" value="DNA-BINDING TRANSCRIPTIONAL ACTIVATOR DEVR_DOSR"/>
    <property type="match status" value="1"/>
</dbReference>
<dbReference type="GO" id="GO:0006355">
    <property type="term" value="P:regulation of DNA-templated transcription"/>
    <property type="evidence" value="ECO:0007669"/>
    <property type="project" value="InterPro"/>
</dbReference>
<dbReference type="InterPro" id="IPR036388">
    <property type="entry name" value="WH-like_DNA-bd_sf"/>
</dbReference>
<accession>A0A0N0Z9B5</accession>
<keyword evidence="3" id="KW-0804">Transcription</keyword>
<keyword evidence="2" id="KW-0238">DNA-binding</keyword>
<dbReference type="PRINTS" id="PR00038">
    <property type="entry name" value="HTHLUXR"/>
</dbReference>
<dbReference type="PROSITE" id="PS50043">
    <property type="entry name" value="HTH_LUXR_2"/>
    <property type="match status" value="1"/>
</dbReference>
<dbReference type="CDD" id="cd06170">
    <property type="entry name" value="LuxR_C_like"/>
    <property type="match status" value="1"/>
</dbReference>
<dbReference type="PANTHER" id="PTHR44688:SF16">
    <property type="entry name" value="DNA-BINDING TRANSCRIPTIONAL ACTIVATOR DEVR_DOSR"/>
    <property type="match status" value="1"/>
</dbReference>
<organism evidence="5 6">
    <name type="scientific">Moellerella wisconsensis ATCC 35017</name>
    <dbReference type="NCBI Taxonomy" id="1354267"/>
    <lineage>
        <taxon>Bacteria</taxon>
        <taxon>Pseudomonadati</taxon>
        <taxon>Pseudomonadota</taxon>
        <taxon>Gammaproteobacteria</taxon>
        <taxon>Enterobacterales</taxon>
        <taxon>Morganellaceae</taxon>
        <taxon>Moellerella</taxon>
    </lineage>
</organism>
<evidence type="ECO:0000313" key="6">
    <source>
        <dbReference type="Proteomes" id="UP000053226"/>
    </source>
</evidence>
<feature type="domain" description="HTH luxR-type" evidence="4">
    <location>
        <begin position="152"/>
        <end position="217"/>
    </location>
</feature>
<evidence type="ECO:0000259" key="4">
    <source>
        <dbReference type="PROSITE" id="PS50043"/>
    </source>
</evidence>
<dbReference type="SMART" id="SM00421">
    <property type="entry name" value="HTH_LUXR"/>
    <property type="match status" value="1"/>
</dbReference>
<dbReference type="AlphaFoldDB" id="A0A0N0Z9B5"/>
<dbReference type="SUPFAM" id="SSF46894">
    <property type="entry name" value="C-terminal effector domain of the bipartite response regulators"/>
    <property type="match status" value="1"/>
</dbReference>
<dbReference type="OrthoDB" id="1806906at2"/>
<keyword evidence="6" id="KW-1185">Reference proteome</keyword>
<dbReference type="Pfam" id="PF00196">
    <property type="entry name" value="GerE"/>
    <property type="match status" value="1"/>
</dbReference>
<comment type="caution">
    <text evidence="5">The sequence shown here is derived from an EMBL/GenBank/DDBJ whole genome shotgun (WGS) entry which is preliminary data.</text>
</comment>
<gene>
    <name evidence="5" type="ORF">M992_1004</name>
</gene>